<keyword evidence="2" id="KW-1185">Reference proteome</keyword>
<dbReference type="Proteomes" id="UP000584374">
    <property type="component" value="Unassembled WGS sequence"/>
</dbReference>
<dbReference type="AlphaFoldDB" id="A0A840QFZ5"/>
<protein>
    <submittedName>
        <fullName evidence="1">Uncharacterized protein</fullName>
    </submittedName>
</protein>
<gene>
    <name evidence="1" type="ORF">BJ970_007364</name>
</gene>
<evidence type="ECO:0000313" key="1">
    <source>
        <dbReference type="EMBL" id="MBB5159764.1"/>
    </source>
</evidence>
<dbReference type="RefSeq" id="WP_184732700.1">
    <property type="nucleotide sequence ID" value="NZ_JACHIW010000003.1"/>
</dbReference>
<accession>A0A840QFZ5</accession>
<reference evidence="1 2" key="1">
    <citation type="submission" date="2020-08" db="EMBL/GenBank/DDBJ databases">
        <title>Sequencing the genomes of 1000 actinobacteria strains.</title>
        <authorList>
            <person name="Klenk H.-P."/>
        </authorList>
    </citation>
    <scope>NUCLEOTIDE SEQUENCE [LARGE SCALE GENOMIC DNA]</scope>
    <source>
        <strain evidence="1 2">DSM 45584</strain>
    </source>
</reference>
<evidence type="ECO:0000313" key="2">
    <source>
        <dbReference type="Proteomes" id="UP000584374"/>
    </source>
</evidence>
<dbReference type="EMBL" id="JACHIW010000003">
    <property type="protein sequence ID" value="MBB5159764.1"/>
    <property type="molecule type" value="Genomic_DNA"/>
</dbReference>
<name>A0A840QFZ5_9PSEU</name>
<organism evidence="1 2">
    <name type="scientific">Saccharopolyspora phatthalungensis</name>
    <dbReference type="NCBI Taxonomy" id="664693"/>
    <lineage>
        <taxon>Bacteria</taxon>
        <taxon>Bacillati</taxon>
        <taxon>Actinomycetota</taxon>
        <taxon>Actinomycetes</taxon>
        <taxon>Pseudonocardiales</taxon>
        <taxon>Pseudonocardiaceae</taxon>
        <taxon>Saccharopolyspora</taxon>
    </lineage>
</organism>
<sequence>MTEITDVAQVANTQAALLGIDSEIASMLGISKGLQRFLYLPDDCWLDTVRVLIGLAERVIVWAEEKTPAVLRELELIKELGRTEDTNVLLENPPAGAVKLRACCGETPPPAEALTLDDPVLAEFPAVVRAEDVTSVDPDTFLREVMGPIVATNQLPMHERVARIRRRLDATRGT</sequence>
<proteinExistence type="predicted"/>
<comment type="caution">
    <text evidence="1">The sequence shown here is derived from an EMBL/GenBank/DDBJ whole genome shotgun (WGS) entry which is preliminary data.</text>
</comment>